<keyword evidence="1" id="KW-0812">Transmembrane</keyword>
<accession>A0A2U2PBH9</accession>
<reference evidence="2 3" key="1">
    <citation type="submission" date="2018-04" db="EMBL/GenBank/DDBJ databases">
        <title>Pedobacter chongqingensis sp. nov., isolated from a rottenly hemp rope.</title>
        <authorList>
            <person name="Cai Y."/>
        </authorList>
    </citation>
    <scope>NUCLEOTIDE SEQUENCE [LARGE SCALE GENOMIC DNA]</scope>
    <source>
        <strain evidence="2 3">FJ4-8</strain>
    </source>
</reference>
<feature type="transmembrane region" description="Helical" evidence="1">
    <location>
        <begin position="267"/>
        <end position="285"/>
    </location>
</feature>
<evidence type="ECO:0000313" key="3">
    <source>
        <dbReference type="Proteomes" id="UP000245647"/>
    </source>
</evidence>
<feature type="non-terminal residue" evidence="2">
    <location>
        <position position="345"/>
    </location>
</feature>
<sequence length="345" mass="39555">MTKLNLDRQEADFLEQTIAHWEKDGLINSDTAGQLRSSYDVKQFDWRRLAQYSFWVALACGLIAVASVVIDDAIIDMIKKLYDTPDIVISVIAGGLAGWFYYYGQKLKKRFSERVFSNEATLFTGVLFTAISVAFLGKALDNGAGHFSILFLLSVFIYGVLAIKFRSKLIWAFALVSLGSWFGTETGYQTNWSDYFLGMNYPLRFVIFGVILTCAGLYLEKAKKMPEFNTLTYIIGMFYLFISLWLLSIFGNFGDIEDWIKVKQTDLFYWGIISAAVSLGFMIYGLRRKDSIAREFGITFLLINIYTRYFEYLWDVTNKAVFFGVLAISFWLIGRKAEKIWNVRG</sequence>
<feature type="transmembrane region" description="Helical" evidence="1">
    <location>
        <begin position="116"/>
        <end position="137"/>
    </location>
</feature>
<feature type="transmembrane region" description="Helical" evidence="1">
    <location>
        <begin position="231"/>
        <end position="247"/>
    </location>
</feature>
<feature type="transmembrane region" description="Helical" evidence="1">
    <location>
        <begin position="143"/>
        <end position="163"/>
    </location>
</feature>
<feature type="transmembrane region" description="Helical" evidence="1">
    <location>
        <begin position="52"/>
        <end position="75"/>
    </location>
</feature>
<keyword evidence="1" id="KW-1133">Transmembrane helix</keyword>
<dbReference type="OrthoDB" id="1120077at2"/>
<evidence type="ECO:0000313" key="2">
    <source>
        <dbReference type="EMBL" id="PWG78742.1"/>
    </source>
</evidence>
<feature type="transmembrane region" description="Helical" evidence="1">
    <location>
        <begin position="201"/>
        <end position="219"/>
    </location>
</feature>
<proteinExistence type="predicted"/>
<dbReference type="AlphaFoldDB" id="A0A2U2PBH9"/>
<feature type="transmembrane region" description="Helical" evidence="1">
    <location>
        <begin position="170"/>
        <end position="189"/>
    </location>
</feature>
<evidence type="ECO:0000256" key="1">
    <source>
        <dbReference type="SAM" id="Phobius"/>
    </source>
</evidence>
<dbReference type="RefSeq" id="WP_109417803.1">
    <property type="nucleotide sequence ID" value="NZ_QEAS01000021.1"/>
</dbReference>
<gene>
    <name evidence="2" type="ORF">DDR33_20890</name>
</gene>
<organism evidence="2 3">
    <name type="scientific">Pararcticibacter amylolyticus</name>
    <dbReference type="NCBI Taxonomy" id="2173175"/>
    <lineage>
        <taxon>Bacteria</taxon>
        <taxon>Pseudomonadati</taxon>
        <taxon>Bacteroidota</taxon>
        <taxon>Sphingobacteriia</taxon>
        <taxon>Sphingobacteriales</taxon>
        <taxon>Sphingobacteriaceae</taxon>
        <taxon>Pararcticibacter</taxon>
    </lineage>
</organism>
<feature type="transmembrane region" description="Helical" evidence="1">
    <location>
        <begin position="316"/>
        <end position="334"/>
    </location>
</feature>
<dbReference type="EMBL" id="QEAS01000021">
    <property type="protein sequence ID" value="PWG78742.1"/>
    <property type="molecule type" value="Genomic_DNA"/>
</dbReference>
<comment type="caution">
    <text evidence="2">The sequence shown here is derived from an EMBL/GenBank/DDBJ whole genome shotgun (WGS) entry which is preliminary data.</text>
</comment>
<dbReference type="Proteomes" id="UP000245647">
    <property type="component" value="Unassembled WGS sequence"/>
</dbReference>
<feature type="transmembrane region" description="Helical" evidence="1">
    <location>
        <begin position="292"/>
        <end position="310"/>
    </location>
</feature>
<protein>
    <submittedName>
        <fullName evidence="2">DUF2157 domain-containing protein</fullName>
    </submittedName>
</protein>
<feature type="transmembrane region" description="Helical" evidence="1">
    <location>
        <begin position="87"/>
        <end position="104"/>
    </location>
</feature>
<name>A0A2U2PBH9_9SPHI</name>
<keyword evidence="3" id="KW-1185">Reference proteome</keyword>
<keyword evidence="1" id="KW-0472">Membrane</keyword>